<dbReference type="InterPro" id="IPR024607">
    <property type="entry name" value="Sulfatase_CS"/>
</dbReference>
<dbReference type="Gene3D" id="3.40.720.10">
    <property type="entry name" value="Alkaline Phosphatase, subunit A"/>
    <property type="match status" value="1"/>
</dbReference>
<dbReference type="InterPro" id="IPR050738">
    <property type="entry name" value="Sulfatase"/>
</dbReference>
<evidence type="ECO:0000256" key="7">
    <source>
        <dbReference type="SAM" id="SignalP"/>
    </source>
</evidence>
<feature type="signal peptide" evidence="7">
    <location>
        <begin position="1"/>
        <end position="28"/>
    </location>
</feature>
<evidence type="ECO:0000256" key="2">
    <source>
        <dbReference type="ARBA" id="ARBA00008779"/>
    </source>
</evidence>
<dbReference type="Gene3D" id="1.10.287.550">
    <property type="entry name" value="Helix hairpin bin"/>
    <property type="match status" value="1"/>
</dbReference>
<dbReference type="Gene3D" id="3.30.1120.10">
    <property type="match status" value="1"/>
</dbReference>
<comment type="cofactor">
    <cofactor evidence="1">
        <name>Ca(2+)</name>
        <dbReference type="ChEBI" id="CHEBI:29108"/>
    </cofactor>
</comment>
<name>A0ABY6LRQ5_9ARAC</name>
<evidence type="ECO:0000259" key="8">
    <source>
        <dbReference type="Pfam" id="PF00884"/>
    </source>
</evidence>
<dbReference type="Pfam" id="PF00884">
    <property type="entry name" value="Sulfatase"/>
    <property type="match status" value="1"/>
</dbReference>
<evidence type="ECO:0000313" key="9">
    <source>
        <dbReference type="EMBL" id="UYV83544.1"/>
    </source>
</evidence>
<keyword evidence="4" id="KW-0378">Hydrolase</keyword>
<feature type="transmembrane region" description="Helical" evidence="6">
    <location>
        <begin position="186"/>
        <end position="204"/>
    </location>
</feature>
<protein>
    <submittedName>
        <fullName evidence="9">STS</fullName>
    </submittedName>
</protein>
<dbReference type="InterPro" id="IPR017850">
    <property type="entry name" value="Alkaline_phosphatase_core_sf"/>
</dbReference>
<keyword evidence="6" id="KW-1133">Transmembrane helix</keyword>
<evidence type="ECO:0000256" key="6">
    <source>
        <dbReference type="SAM" id="Phobius"/>
    </source>
</evidence>
<accession>A0ABY6LRQ5</accession>
<keyword evidence="3" id="KW-0479">Metal-binding</keyword>
<feature type="domain" description="Sulfatase N-terminal" evidence="8">
    <location>
        <begin position="30"/>
        <end position="410"/>
    </location>
</feature>
<dbReference type="Pfam" id="PF14707">
    <property type="entry name" value="Sulfatase_C"/>
    <property type="match status" value="1"/>
</dbReference>
<feature type="transmembrane region" description="Helical" evidence="6">
    <location>
        <begin position="209"/>
        <end position="230"/>
    </location>
</feature>
<evidence type="ECO:0000256" key="1">
    <source>
        <dbReference type="ARBA" id="ARBA00001913"/>
    </source>
</evidence>
<feature type="chain" id="PRO_5047233948" evidence="7">
    <location>
        <begin position="29"/>
        <end position="568"/>
    </location>
</feature>
<keyword evidence="5" id="KW-0106">Calcium</keyword>
<dbReference type="PANTHER" id="PTHR42693:SF49">
    <property type="entry name" value="SULFATASE N-TERMINAL DOMAIN-CONTAINING PROTEIN"/>
    <property type="match status" value="1"/>
</dbReference>
<evidence type="ECO:0000256" key="3">
    <source>
        <dbReference type="ARBA" id="ARBA00022723"/>
    </source>
</evidence>
<dbReference type="PANTHER" id="PTHR42693">
    <property type="entry name" value="ARYLSULFATASE FAMILY MEMBER"/>
    <property type="match status" value="1"/>
</dbReference>
<reference evidence="9 10" key="1">
    <citation type="submission" date="2022-03" db="EMBL/GenBank/DDBJ databases">
        <title>A chromosomal length assembly of Cordylochernes scorpioides.</title>
        <authorList>
            <person name="Zeh D."/>
            <person name="Zeh J."/>
        </authorList>
    </citation>
    <scope>NUCLEOTIDE SEQUENCE [LARGE SCALE GENOMIC DNA]</scope>
    <source>
        <strain evidence="9">IN4F17</strain>
        <tissue evidence="9">Whole Body</tissue>
    </source>
</reference>
<keyword evidence="10" id="KW-1185">Reference proteome</keyword>
<keyword evidence="6" id="KW-0472">Membrane</keyword>
<sequence>MSCTSVECDVFQQLLAAAILACCSLASGRPNVVVLMADDLGYADVLGNSTLPTPNIDSIARRGATLTHHVAAAPVCTPSRAAFLTGRYPVRYGMESHGRNKVFLFVAASGGLPQSEITFPKVLQKNGYRTALIGKWHLGNDGTRRKDMEHHPLRHGFDYFYGLPLTNLKDFGPNGKSVVTTYFPPFYSSLVAIICVGASIAYYLRTRRFLMMIIVFSLCLLPSLLAAFVYNLPRLNGMVMRGSEVVEQPLRLPGLTQRLVAEAKDFLGNTTTQQPFLLVVNFVHVHTALFTAPQFANVSVKHGEYGDNVMELDWAVGEILKELEDIGAANNTLVYFSSDNGAHIEEVGPSGDRHGGCNLPFKGGKAMGGIEGGIRVPTAVMMPGVIPPGTIMNITTSQMDFFPTVLRAANLEAPPVDLDGRDMLEGLIGRQQTATHKALMHYCGVSLHAITLLPDDGNVYKVHYATPHWEPGTDHCPYVCHCLDGFVDYHEPPLVYNMTADPSEASPLPPNLAEPIILEADSARAAHQATLPDPPPISQFSTRNFLWKPWLQPCCNFPFCTCTDPRYP</sequence>
<keyword evidence="6" id="KW-0812">Transmembrane</keyword>
<dbReference type="PROSITE" id="PS00149">
    <property type="entry name" value="SULFATASE_2"/>
    <property type="match status" value="1"/>
</dbReference>
<gene>
    <name evidence="9" type="ORF">LAZ67_23001431</name>
</gene>
<evidence type="ECO:0000256" key="4">
    <source>
        <dbReference type="ARBA" id="ARBA00022801"/>
    </source>
</evidence>
<dbReference type="PROSITE" id="PS00523">
    <property type="entry name" value="SULFATASE_1"/>
    <property type="match status" value="1"/>
</dbReference>
<comment type="similarity">
    <text evidence="2">Belongs to the sulfatase family.</text>
</comment>
<organism evidence="9 10">
    <name type="scientific">Cordylochernes scorpioides</name>
    <dbReference type="NCBI Taxonomy" id="51811"/>
    <lineage>
        <taxon>Eukaryota</taxon>
        <taxon>Metazoa</taxon>
        <taxon>Ecdysozoa</taxon>
        <taxon>Arthropoda</taxon>
        <taxon>Chelicerata</taxon>
        <taxon>Arachnida</taxon>
        <taxon>Pseudoscorpiones</taxon>
        <taxon>Cheliferoidea</taxon>
        <taxon>Chernetidae</taxon>
        <taxon>Cordylochernes</taxon>
    </lineage>
</organism>
<evidence type="ECO:0000256" key="5">
    <source>
        <dbReference type="ARBA" id="ARBA00022837"/>
    </source>
</evidence>
<proteinExistence type="inferred from homology"/>
<dbReference type="InterPro" id="IPR000917">
    <property type="entry name" value="Sulfatase_N"/>
</dbReference>
<dbReference type="EMBL" id="CP092885">
    <property type="protein sequence ID" value="UYV83544.1"/>
    <property type="molecule type" value="Genomic_DNA"/>
</dbReference>
<dbReference type="Proteomes" id="UP001235939">
    <property type="component" value="Chromosome 23"/>
</dbReference>
<dbReference type="SUPFAM" id="SSF53649">
    <property type="entry name" value="Alkaline phosphatase-like"/>
    <property type="match status" value="1"/>
</dbReference>
<evidence type="ECO:0000313" key="10">
    <source>
        <dbReference type="Proteomes" id="UP001235939"/>
    </source>
</evidence>
<keyword evidence="7" id="KW-0732">Signal</keyword>